<evidence type="ECO:0000313" key="3">
    <source>
        <dbReference type="Proteomes" id="UP000799757"/>
    </source>
</evidence>
<feature type="compositionally biased region" description="Basic and acidic residues" evidence="1">
    <location>
        <begin position="53"/>
        <end position="78"/>
    </location>
</feature>
<reference evidence="2" key="1">
    <citation type="journal article" date="2020" name="Stud. Mycol.">
        <title>101 Dothideomycetes genomes: a test case for predicting lifestyles and emergence of pathogens.</title>
        <authorList>
            <person name="Haridas S."/>
            <person name="Albert R."/>
            <person name="Binder M."/>
            <person name="Bloem J."/>
            <person name="Labutti K."/>
            <person name="Salamov A."/>
            <person name="Andreopoulos B."/>
            <person name="Baker S."/>
            <person name="Barry K."/>
            <person name="Bills G."/>
            <person name="Bluhm B."/>
            <person name="Cannon C."/>
            <person name="Castanera R."/>
            <person name="Culley D."/>
            <person name="Daum C."/>
            <person name="Ezra D."/>
            <person name="Gonzalez J."/>
            <person name="Henrissat B."/>
            <person name="Kuo A."/>
            <person name="Liang C."/>
            <person name="Lipzen A."/>
            <person name="Lutzoni F."/>
            <person name="Magnuson J."/>
            <person name="Mondo S."/>
            <person name="Nolan M."/>
            <person name="Ohm R."/>
            <person name="Pangilinan J."/>
            <person name="Park H.-J."/>
            <person name="Ramirez L."/>
            <person name="Alfaro M."/>
            <person name="Sun H."/>
            <person name="Tritt A."/>
            <person name="Yoshinaga Y."/>
            <person name="Zwiers L.-H."/>
            <person name="Turgeon B."/>
            <person name="Goodwin S."/>
            <person name="Spatafora J."/>
            <person name="Crous P."/>
            <person name="Grigoriev I."/>
        </authorList>
    </citation>
    <scope>NUCLEOTIDE SEQUENCE</scope>
    <source>
        <strain evidence="2">CBS 109.77</strain>
    </source>
</reference>
<evidence type="ECO:0000256" key="1">
    <source>
        <dbReference type="SAM" id="MobiDB-lite"/>
    </source>
</evidence>
<feature type="region of interest" description="Disordered" evidence="1">
    <location>
        <begin position="38"/>
        <end position="114"/>
    </location>
</feature>
<dbReference type="Proteomes" id="UP000799757">
    <property type="component" value="Unassembled WGS sequence"/>
</dbReference>
<proteinExistence type="predicted"/>
<organism evidence="2 3">
    <name type="scientific">Melanomma pulvis-pyrius CBS 109.77</name>
    <dbReference type="NCBI Taxonomy" id="1314802"/>
    <lineage>
        <taxon>Eukaryota</taxon>
        <taxon>Fungi</taxon>
        <taxon>Dikarya</taxon>
        <taxon>Ascomycota</taxon>
        <taxon>Pezizomycotina</taxon>
        <taxon>Dothideomycetes</taxon>
        <taxon>Pleosporomycetidae</taxon>
        <taxon>Pleosporales</taxon>
        <taxon>Melanommataceae</taxon>
        <taxon>Melanomma</taxon>
    </lineage>
</organism>
<gene>
    <name evidence="2" type="ORF">K505DRAFT_323027</name>
</gene>
<dbReference type="AlphaFoldDB" id="A0A6A6XKY7"/>
<sequence>MSGRVLGVAVATVTGIAIAVSTFKPELEAARRRRLEDEYNREVAALNTSAPLDAREKAAAEPPEQDHSPNNTSEEKPSRISSLLGLWAWKRGPHSNTAPSKESPTSNDTNGSNR</sequence>
<dbReference type="EMBL" id="MU001821">
    <property type="protein sequence ID" value="KAF2796838.1"/>
    <property type="molecule type" value="Genomic_DNA"/>
</dbReference>
<keyword evidence="3" id="KW-1185">Reference proteome</keyword>
<feature type="compositionally biased region" description="Polar residues" evidence="1">
    <location>
        <begin position="94"/>
        <end position="114"/>
    </location>
</feature>
<protein>
    <submittedName>
        <fullName evidence="2">Uncharacterized protein</fullName>
    </submittedName>
</protein>
<dbReference type="OrthoDB" id="3770004at2759"/>
<accession>A0A6A6XKY7</accession>
<evidence type="ECO:0000313" key="2">
    <source>
        <dbReference type="EMBL" id="KAF2796838.1"/>
    </source>
</evidence>
<name>A0A6A6XKY7_9PLEO</name>